<dbReference type="InterPro" id="IPR000600">
    <property type="entry name" value="ROK"/>
</dbReference>
<dbReference type="Pfam" id="PF00480">
    <property type="entry name" value="ROK"/>
    <property type="match status" value="1"/>
</dbReference>
<dbReference type="InterPro" id="IPR036388">
    <property type="entry name" value="WH-like_DNA-bd_sf"/>
</dbReference>
<keyword evidence="3" id="KW-1185">Reference proteome</keyword>
<dbReference type="OrthoDB" id="3464494at2"/>
<dbReference type="SUPFAM" id="SSF46785">
    <property type="entry name" value="Winged helix' DNA-binding domain"/>
    <property type="match status" value="1"/>
</dbReference>
<protein>
    <submittedName>
        <fullName evidence="2">ROK family protein</fullName>
    </submittedName>
</protein>
<evidence type="ECO:0000313" key="3">
    <source>
        <dbReference type="Proteomes" id="UP000292935"/>
    </source>
</evidence>
<dbReference type="Proteomes" id="UP000292935">
    <property type="component" value="Unassembled WGS sequence"/>
</dbReference>
<comment type="caution">
    <text evidence="2">The sequence shown here is derived from an EMBL/GenBank/DDBJ whole genome shotgun (WGS) entry which is preliminary data.</text>
</comment>
<dbReference type="Gene3D" id="1.10.10.10">
    <property type="entry name" value="Winged helix-like DNA-binding domain superfamily/Winged helix DNA-binding domain"/>
    <property type="match status" value="1"/>
</dbReference>
<evidence type="ECO:0000313" key="2">
    <source>
        <dbReference type="EMBL" id="RXZ48681.1"/>
    </source>
</evidence>
<dbReference type="RefSeq" id="WP_129231013.1">
    <property type="nucleotide sequence ID" value="NZ_SDPO01000002.1"/>
</dbReference>
<dbReference type="InterPro" id="IPR043129">
    <property type="entry name" value="ATPase_NBD"/>
</dbReference>
<dbReference type="Gene3D" id="3.30.420.40">
    <property type="match status" value="2"/>
</dbReference>
<sequence>MKLRAGSKALIREINEALVLDVVRARGPVARAFIAVQTGLSPATVTGITGRLLHSGVLVETDVVRGTGGRPARLLELGRDAVFAIGVRLTAHEAYVALIDLAGEIVADHREPLASTALADAVDAVVRSVETVTHRQQSGEVVGIGIAVSGVVDQARGRVRHSGTLGWENVALRAELARALDAPVVLDSHVNAFASAGLLYDGRLEGRDLIVFSVGQSLGASLVVQGRIHRGFDASAGGFAHWRAVGGADRACHCGAHGCLETWGSGWGIERELARRGVAGLDADPASVEPVLDDAARELGIAMANASKMFGPEGVVVAFAPELDIPRLARGVAAAFEAEFVHGNTAAPHLDVVVGAEAEVAKGAAYEVLSPLFTAEVAQLDEPDVVDALA</sequence>
<evidence type="ECO:0000256" key="1">
    <source>
        <dbReference type="ARBA" id="ARBA00006479"/>
    </source>
</evidence>
<accession>A0A4Q2JKP1</accession>
<dbReference type="AlphaFoldDB" id="A0A4Q2JKP1"/>
<dbReference type="InterPro" id="IPR036390">
    <property type="entry name" value="WH_DNA-bd_sf"/>
</dbReference>
<dbReference type="PANTHER" id="PTHR18964:SF149">
    <property type="entry name" value="BIFUNCTIONAL UDP-N-ACETYLGLUCOSAMINE 2-EPIMERASE_N-ACETYLMANNOSAMINE KINASE"/>
    <property type="match status" value="1"/>
</dbReference>
<name>A0A4Q2JKP1_9MICO</name>
<organism evidence="2 3">
    <name type="scientific">Agromyces fucosus</name>
    <dbReference type="NCBI Taxonomy" id="41985"/>
    <lineage>
        <taxon>Bacteria</taxon>
        <taxon>Bacillati</taxon>
        <taxon>Actinomycetota</taxon>
        <taxon>Actinomycetes</taxon>
        <taxon>Micrococcales</taxon>
        <taxon>Microbacteriaceae</taxon>
        <taxon>Agromyces</taxon>
    </lineage>
</organism>
<dbReference type="SUPFAM" id="SSF53067">
    <property type="entry name" value="Actin-like ATPase domain"/>
    <property type="match status" value="1"/>
</dbReference>
<dbReference type="EMBL" id="SDPO01000002">
    <property type="protein sequence ID" value="RXZ48681.1"/>
    <property type="molecule type" value="Genomic_DNA"/>
</dbReference>
<comment type="similarity">
    <text evidence="1">Belongs to the ROK (NagC/XylR) family.</text>
</comment>
<proteinExistence type="inferred from homology"/>
<reference evidence="2 3" key="1">
    <citation type="submission" date="2019-01" db="EMBL/GenBank/DDBJ databases">
        <authorList>
            <person name="Li J."/>
        </authorList>
    </citation>
    <scope>NUCLEOTIDE SEQUENCE [LARGE SCALE GENOMIC DNA]</scope>
    <source>
        <strain evidence="2 3">CCUG 35506</strain>
    </source>
</reference>
<dbReference type="PANTHER" id="PTHR18964">
    <property type="entry name" value="ROK (REPRESSOR, ORF, KINASE) FAMILY"/>
    <property type="match status" value="1"/>
</dbReference>
<gene>
    <name evidence="2" type="ORF">ESP57_06700</name>
</gene>